<evidence type="ECO:0000313" key="1">
    <source>
        <dbReference type="EMBL" id="KIL98002.1"/>
    </source>
</evidence>
<dbReference type="Proteomes" id="UP000031971">
    <property type="component" value="Unassembled WGS sequence"/>
</dbReference>
<keyword evidence="2" id="KW-1185">Reference proteome</keyword>
<dbReference type="OrthoDB" id="9807890at2"/>
<dbReference type="SUPFAM" id="SSF56300">
    <property type="entry name" value="Metallo-dependent phosphatases"/>
    <property type="match status" value="1"/>
</dbReference>
<organism evidence="1 2">
    <name type="scientific">Paramagnetospirillum magnetotacticum MS-1</name>
    <dbReference type="NCBI Taxonomy" id="272627"/>
    <lineage>
        <taxon>Bacteria</taxon>
        <taxon>Pseudomonadati</taxon>
        <taxon>Pseudomonadota</taxon>
        <taxon>Alphaproteobacteria</taxon>
        <taxon>Rhodospirillales</taxon>
        <taxon>Magnetospirillaceae</taxon>
        <taxon>Paramagnetospirillum</taxon>
    </lineage>
</organism>
<comment type="caution">
    <text evidence="1">The sequence shown here is derived from an EMBL/GenBank/DDBJ whole genome shotgun (WGS) entry which is preliminary data.</text>
</comment>
<dbReference type="Gene3D" id="3.60.21.10">
    <property type="match status" value="1"/>
</dbReference>
<reference evidence="1 2" key="1">
    <citation type="submission" date="2015-01" db="EMBL/GenBank/DDBJ databases">
        <title>Genome Sequence of Magnetospirillum magnetotacticum Strain MS-1.</title>
        <authorList>
            <person name="Marinov G.K."/>
            <person name="Smalley M.D."/>
            <person name="DeSalvo G."/>
        </authorList>
    </citation>
    <scope>NUCLEOTIDE SEQUENCE [LARGE SCALE GENOMIC DNA]</scope>
    <source>
        <strain evidence="1 2">MS-1</strain>
    </source>
</reference>
<evidence type="ECO:0008006" key="3">
    <source>
        <dbReference type="Google" id="ProtNLM"/>
    </source>
</evidence>
<dbReference type="EMBL" id="JXSL01000030">
    <property type="protein sequence ID" value="KIL98002.1"/>
    <property type="molecule type" value="Genomic_DNA"/>
</dbReference>
<evidence type="ECO:0000313" key="2">
    <source>
        <dbReference type="Proteomes" id="UP000031971"/>
    </source>
</evidence>
<sequence length="277" mass="30013">MNVEADRPSTTLADSNVFATLRGGARIWAVAAVRGEHARLCALHARLAQEMRPGDQLVYLGDYLGCGAPVLQTIDELLTFRRSFIAQPGVEVEDVVYLRGTQEEMWQKLLQLQFAPNPAEVLRWMVDHGIAPTIAAYGGSVEEGSNAIREGILALTRWTSQLRQTMRNYDGHTTLMSVLKHAAFTDDNVLLFTHAGLDPTRPLSAQVDAFWWGSSLFAGLDEPYSGFKLVVRGADRRKGGATFGPFSATLDSGSGQGGTLTAACFGADGTILQILEA</sequence>
<name>A0A0C2U930_PARME</name>
<proteinExistence type="predicted"/>
<accession>A0A0C2U930</accession>
<dbReference type="STRING" id="272627.CCC_01063"/>
<protein>
    <recommendedName>
        <fullName evidence="3">Serine/threonine protein phosphatase</fullName>
    </recommendedName>
</protein>
<dbReference type="RefSeq" id="WP_009869200.1">
    <property type="nucleotide sequence ID" value="NZ_JXSL01000030.1"/>
</dbReference>
<gene>
    <name evidence="1" type="ORF">CCC_01063</name>
</gene>
<dbReference type="AlphaFoldDB" id="A0A0C2U930"/>
<dbReference type="InterPro" id="IPR029052">
    <property type="entry name" value="Metallo-depent_PP-like"/>
</dbReference>